<dbReference type="GeneID" id="54547327"/>
<proteinExistence type="predicted"/>
<organism evidence="1 2">
    <name type="scientific">Westerdykella ornata</name>
    <dbReference type="NCBI Taxonomy" id="318751"/>
    <lineage>
        <taxon>Eukaryota</taxon>
        <taxon>Fungi</taxon>
        <taxon>Dikarya</taxon>
        <taxon>Ascomycota</taxon>
        <taxon>Pezizomycotina</taxon>
        <taxon>Dothideomycetes</taxon>
        <taxon>Pleosporomycetidae</taxon>
        <taxon>Pleosporales</taxon>
        <taxon>Sporormiaceae</taxon>
        <taxon>Westerdykella</taxon>
    </lineage>
</organism>
<dbReference type="RefSeq" id="XP_033655914.1">
    <property type="nucleotide sequence ID" value="XM_033794152.1"/>
</dbReference>
<sequence>MSAFSRAALLSRLLHLLSMDCVYDMSYFPAFPACRQALVGVFFAWRRILHSSISLLFFFLRAVDCEAPLVVAFAFALSPGVVDGE</sequence>
<protein>
    <submittedName>
        <fullName evidence="1">Uncharacterized protein</fullName>
    </submittedName>
</protein>
<accession>A0A6A6JQ37</accession>
<keyword evidence="2" id="KW-1185">Reference proteome</keyword>
<reference evidence="1" key="1">
    <citation type="journal article" date="2020" name="Stud. Mycol.">
        <title>101 Dothideomycetes genomes: a test case for predicting lifestyles and emergence of pathogens.</title>
        <authorList>
            <person name="Haridas S."/>
            <person name="Albert R."/>
            <person name="Binder M."/>
            <person name="Bloem J."/>
            <person name="Labutti K."/>
            <person name="Salamov A."/>
            <person name="Andreopoulos B."/>
            <person name="Baker S."/>
            <person name="Barry K."/>
            <person name="Bills G."/>
            <person name="Bluhm B."/>
            <person name="Cannon C."/>
            <person name="Castanera R."/>
            <person name="Culley D."/>
            <person name="Daum C."/>
            <person name="Ezra D."/>
            <person name="Gonzalez J."/>
            <person name="Henrissat B."/>
            <person name="Kuo A."/>
            <person name="Liang C."/>
            <person name="Lipzen A."/>
            <person name="Lutzoni F."/>
            <person name="Magnuson J."/>
            <person name="Mondo S."/>
            <person name="Nolan M."/>
            <person name="Ohm R."/>
            <person name="Pangilinan J."/>
            <person name="Park H.-J."/>
            <person name="Ramirez L."/>
            <person name="Alfaro M."/>
            <person name="Sun H."/>
            <person name="Tritt A."/>
            <person name="Yoshinaga Y."/>
            <person name="Zwiers L.-H."/>
            <person name="Turgeon B."/>
            <person name="Goodwin S."/>
            <person name="Spatafora J."/>
            <person name="Crous P."/>
            <person name="Grigoriev I."/>
        </authorList>
    </citation>
    <scope>NUCLEOTIDE SEQUENCE</scope>
    <source>
        <strain evidence="1">CBS 379.55</strain>
    </source>
</reference>
<dbReference type="Proteomes" id="UP000800097">
    <property type="component" value="Unassembled WGS sequence"/>
</dbReference>
<name>A0A6A6JQ37_WESOR</name>
<evidence type="ECO:0000313" key="1">
    <source>
        <dbReference type="EMBL" id="KAF2278375.1"/>
    </source>
</evidence>
<evidence type="ECO:0000313" key="2">
    <source>
        <dbReference type="Proteomes" id="UP000800097"/>
    </source>
</evidence>
<dbReference type="AlphaFoldDB" id="A0A6A6JQ37"/>
<gene>
    <name evidence="1" type="ORF">EI97DRAFT_251616</name>
</gene>
<dbReference type="EMBL" id="ML986488">
    <property type="protein sequence ID" value="KAF2278375.1"/>
    <property type="molecule type" value="Genomic_DNA"/>
</dbReference>